<protein>
    <submittedName>
        <fullName evidence="2">Uncharacterized protein</fullName>
    </submittedName>
</protein>
<reference evidence="2 3" key="1">
    <citation type="submission" date="2012-10" db="EMBL/GenBank/DDBJ databases">
        <authorList>
            <person name="Zafar N."/>
            <person name="Inman J."/>
            <person name="Hall N."/>
            <person name="Lorenzi H."/>
            <person name="Caler E."/>
        </authorList>
    </citation>
    <scope>NUCLEOTIDE SEQUENCE [LARGE SCALE GENOMIC DNA]</scope>
    <source>
        <strain evidence="2 3">IP1</strain>
    </source>
</reference>
<dbReference type="AlphaFoldDB" id="A0A0A1U7E0"/>
<dbReference type="RefSeq" id="XP_004257025.1">
    <property type="nucleotide sequence ID" value="XM_004256977.1"/>
</dbReference>
<dbReference type="Proteomes" id="UP000014680">
    <property type="component" value="Unassembled WGS sequence"/>
</dbReference>
<gene>
    <name evidence="2" type="ORF">EIN_339250</name>
</gene>
<sequence>MLRFCVEGSDFRYEELQNYIKKFENATCDMKTMNMCHVNVRSRKYAKTIKKNIAETKPTYSQVRVKAVNSNNLHYLTLYNLPDGTTTEQVRSFLQEFSIGEITVLENVPLITITTPSYADSKKIPPQISLEKFGNAKLVYEGLLSSGCQYMPNTICDKIDAKHIENAQQEFRQIIEESTQQEVTQQTLQVNDSNNTQLQTTQKVKCSICGQLGHTHQNCTCTKQQQEELEKLRQENLKANEEGKTEKIEKKESGVVREHPEKTPQTTDTHKKAIDVKTEVLVKEILKETEIEPNN</sequence>
<evidence type="ECO:0000313" key="3">
    <source>
        <dbReference type="Proteomes" id="UP000014680"/>
    </source>
</evidence>
<organism evidence="2 3">
    <name type="scientific">Entamoeba invadens IP1</name>
    <dbReference type="NCBI Taxonomy" id="370355"/>
    <lineage>
        <taxon>Eukaryota</taxon>
        <taxon>Amoebozoa</taxon>
        <taxon>Evosea</taxon>
        <taxon>Archamoebae</taxon>
        <taxon>Mastigamoebida</taxon>
        <taxon>Entamoebidae</taxon>
        <taxon>Entamoeba</taxon>
    </lineage>
</organism>
<dbReference type="KEGG" id="eiv:EIN_339250"/>
<evidence type="ECO:0000313" key="2">
    <source>
        <dbReference type="EMBL" id="ELP90254.1"/>
    </source>
</evidence>
<evidence type="ECO:0000256" key="1">
    <source>
        <dbReference type="SAM" id="MobiDB-lite"/>
    </source>
</evidence>
<proteinExistence type="predicted"/>
<dbReference type="EMBL" id="KB206501">
    <property type="protein sequence ID" value="ELP90254.1"/>
    <property type="molecule type" value="Genomic_DNA"/>
</dbReference>
<dbReference type="GeneID" id="14889243"/>
<feature type="region of interest" description="Disordered" evidence="1">
    <location>
        <begin position="236"/>
        <end position="273"/>
    </location>
</feature>
<dbReference type="VEuPathDB" id="AmoebaDB:EIN_339250"/>
<name>A0A0A1U7E0_ENTIV</name>
<accession>A0A0A1U7E0</accession>
<keyword evidence="3" id="KW-1185">Reference proteome</keyword>